<dbReference type="WBParaSite" id="ALUE_0001357101-mRNA-1">
    <property type="protein sequence ID" value="ALUE_0001357101-mRNA-1"/>
    <property type="gene ID" value="ALUE_0001357101"/>
</dbReference>
<accession>A0A0M3I8C2</accession>
<evidence type="ECO:0000256" key="1">
    <source>
        <dbReference type="SAM" id="Phobius"/>
    </source>
</evidence>
<reference evidence="3" key="1">
    <citation type="submission" date="2017-02" db="UniProtKB">
        <authorList>
            <consortium name="WormBaseParasite"/>
        </authorList>
    </citation>
    <scope>IDENTIFICATION</scope>
</reference>
<proteinExistence type="predicted"/>
<organism evidence="2 3">
    <name type="scientific">Ascaris lumbricoides</name>
    <name type="common">Giant roundworm</name>
    <dbReference type="NCBI Taxonomy" id="6252"/>
    <lineage>
        <taxon>Eukaryota</taxon>
        <taxon>Metazoa</taxon>
        <taxon>Ecdysozoa</taxon>
        <taxon>Nematoda</taxon>
        <taxon>Chromadorea</taxon>
        <taxon>Rhabditida</taxon>
        <taxon>Spirurina</taxon>
        <taxon>Ascaridomorpha</taxon>
        <taxon>Ascaridoidea</taxon>
        <taxon>Ascarididae</taxon>
        <taxon>Ascaris</taxon>
    </lineage>
</organism>
<evidence type="ECO:0000313" key="2">
    <source>
        <dbReference type="Proteomes" id="UP000036681"/>
    </source>
</evidence>
<name>A0A0M3I8C2_ASCLU</name>
<keyword evidence="1" id="KW-1133">Transmembrane helix</keyword>
<keyword evidence="2" id="KW-1185">Reference proteome</keyword>
<dbReference type="Proteomes" id="UP000036681">
    <property type="component" value="Unplaced"/>
</dbReference>
<dbReference type="AlphaFoldDB" id="A0A0M3I8C2"/>
<evidence type="ECO:0000313" key="3">
    <source>
        <dbReference type="WBParaSite" id="ALUE_0001357101-mRNA-1"/>
    </source>
</evidence>
<keyword evidence="1" id="KW-0812">Transmembrane</keyword>
<keyword evidence="1" id="KW-0472">Membrane</keyword>
<protein>
    <submittedName>
        <fullName evidence="3">Zf-RVT domain-containing protein</fullName>
    </submittedName>
</protein>
<sequence length="351" mass="40756">MCALCSRQSNGWCDDPHVLRCLAPYELPFAWLKAWQFAMHPLAIFGDPNCKCVSKRDRMYGAQKRITSTENLEAYNTTTVDYETSYLTPTVEFVASKQCQALILSPIRVANILAERKRLYRLTFELLGDFSLTKKEDQKHYCTRWKMMQIIRSDMGTHTSSPRAILLALSSKGIASIWDVINVQIWHFKIYYLVICVLWGGILTMLPFDKNTNDRLHFCRRTKRQLVCEGTPTQFKKLDINGNIPLGMLLLCAIGHRCKCRISLFLFAHLWFSLESLNSYLQSPFQIVSELVHGRDLRKMIEDEEWTPSPIDRFRIAFQVRFLLKLPSHERPRGRSCGGNFRTAFVSEHRC</sequence>
<feature type="transmembrane region" description="Helical" evidence="1">
    <location>
        <begin position="190"/>
        <end position="208"/>
    </location>
</feature>